<comment type="caution">
    <text evidence="2">The sequence shown here is derived from an EMBL/GenBank/DDBJ whole genome shotgun (WGS) entry which is preliminary data.</text>
</comment>
<accession>A0A2N5GP97</accession>
<dbReference type="OrthoDB" id="2195098at2"/>
<keyword evidence="1" id="KW-0812">Transmembrane</keyword>
<dbReference type="Proteomes" id="UP000235114">
    <property type="component" value="Unassembled WGS sequence"/>
</dbReference>
<dbReference type="InterPro" id="IPR020568">
    <property type="entry name" value="Ribosomal_Su5_D2-typ_SF"/>
</dbReference>
<evidence type="ECO:0000256" key="1">
    <source>
        <dbReference type="SAM" id="Phobius"/>
    </source>
</evidence>
<keyword evidence="5" id="KW-1185">Reference proteome</keyword>
<dbReference type="Proteomes" id="UP000234951">
    <property type="component" value="Unassembled WGS sequence"/>
</dbReference>
<gene>
    <name evidence="2" type="ORF">CU635_06320</name>
    <name evidence="3" type="ORF">CVD25_22170</name>
</gene>
<reference evidence="3 5" key="2">
    <citation type="submission" date="2017-12" db="EMBL/GenBank/DDBJ databases">
        <title>Comparative Functional Genomics of Dry Heat Resistant strains isolated from the Viking Spacecraft.</title>
        <authorList>
            <person name="Seuylemezian A."/>
            <person name="Cooper K."/>
            <person name="Vaishampayan P."/>
        </authorList>
    </citation>
    <scope>NUCLEOTIDE SEQUENCE [LARGE SCALE GENOMIC DNA]</scope>
    <source>
        <strain evidence="3 5">ATCC 29669</strain>
    </source>
</reference>
<dbReference type="EMBL" id="PGVD01000093">
    <property type="protein sequence ID" value="PLR88806.1"/>
    <property type="molecule type" value="Genomic_DNA"/>
</dbReference>
<keyword evidence="1" id="KW-1133">Transmembrane helix</keyword>
<reference evidence="2 4" key="1">
    <citation type="submission" date="2017-11" db="EMBL/GenBank/DDBJ databases">
        <title>Comparitive Functional Genomics of Dry Heat Resistant strains isolated from the Viking Spacecraft.</title>
        <authorList>
            <person name="Seuylemezian A."/>
            <person name="Cooper K."/>
            <person name="Vaishampayan P."/>
        </authorList>
    </citation>
    <scope>NUCLEOTIDE SEQUENCE [LARGE SCALE GENOMIC DNA]</scope>
    <source>
        <strain evidence="2 4">M4.6</strain>
    </source>
</reference>
<dbReference type="RefSeq" id="WP_101576338.1">
    <property type="nucleotide sequence ID" value="NZ_PGVA01000013.1"/>
</dbReference>
<protein>
    <recommendedName>
        <fullName evidence="6">Lon proteolytic domain-containing protein</fullName>
    </recommendedName>
</protein>
<proteinExistence type="predicted"/>
<sequence length="253" mass="28220">MSLTKMSRKERIAGWGILAATFFCSGLLSLPVYYEYSAIGDIVPVEDIGVDGSVYFTYVEGGYTENLADKLLVAKTAVHAEFIPVDRNVIEMNNFYMEMDQVYKEETIQNAVDSASDGAGEAADDLEAELNEIVTKTEEYYGESFGLMLALGLTEQWHGLDFSKGGKYKIAGTGTLEADNTVGSIGYVKAKLFTAELNNVDYFFVPKDKDRFEYEGLSNEEEAKKLDAEENFLFEIVYVDTLDDALKFLETLQ</sequence>
<evidence type="ECO:0000313" key="5">
    <source>
        <dbReference type="Proteomes" id="UP000235114"/>
    </source>
</evidence>
<evidence type="ECO:0000313" key="4">
    <source>
        <dbReference type="Proteomes" id="UP000234951"/>
    </source>
</evidence>
<evidence type="ECO:0000313" key="2">
    <source>
        <dbReference type="EMBL" id="PLR84372.1"/>
    </source>
</evidence>
<name>A0A2N5GP97_9BACI</name>
<feature type="transmembrane region" description="Helical" evidence="1">
    <location>
        <begin position="12"/>
        <end position="34"/>
    </location>
</feature>
<dbReference type="SUPFAM" id="SSF54211">
    <property type="entry name" value="Ribosomal protein S5 domain 2-like"/>
    <property type="match status" value="1"/>
</dbReference>
<dbReference type="AlphaFoldDB" id="A0A2N5GP97"/>
<dbReference type="Gene3D" id="3.30.230.10">
    <property type="match status" value="1"/>
</dbReference>
<dbReference type="EMBL" id="PGVA01000013">
    <property type="protein sequence ID" value="PLR84372.1"/>
    <property type="molecule type" value="Genomic_DNA"/>
</dbReference>
<evidence type="ECO:0008006" key="6">
    <source>
        <dbReference type="Google" id="ProtNLM"/>
    </source>
</evidence>
<evidence type="ECO:0000313" key="3">
    <source>
        <dbReference type="EMBL" id="PLR88806.1"/>
    </source>
</evidence>
<organism evidence="2 4">
    <name type="scientific">Bacillus canaveralius</name>
    <dbReference type="NCBI Taxonomy" id="1403243"/>
    <lineage>
        <taxon>Bacteria</taxon>
        <taxon>Bacillati</taxon>
        <taxon>Bacillota</taxon>
        <taxon>Bacilli</taxon>
        <taxon>Bacillales</taxon>
        <taxon>Bacillaceae</taxon>
        <taxon>Bacillus</taxon>
    </lineage>
</organism>
<keyword evidence="1" id="KW-0472">Membrane</keyword>
<dbReference type="InterPro" id="IPR014721">
    <property type="entry name" value="Ribsml_uS5_D2-typ_fold_subgr"/>
</dbReference>